<dbReference type="PANTHER" id="PTHR11915">
    <property type="entry name" value="SPECTRIN/FILAMIN RELATED CYTOSKELETAL PROTEIN"/>
    <property type="match status" value="1"/>
</dbReference>
<accession>A0AAD9P2E3</accession>
<dbReference type="EMBL" id="JAODUO010000185">
    <property type="protein sequence ID" value="KAK2186883.1"/>
    <property type="molecule type" value="Genomic_DNA"/>
</dbReference>
<keyword evidence="7" id="KW-0009">Actin-binding</keyword>
<gene>
    <name evidence="9" type="ORF">NP493_185g03001</name>
</gene>
<name>A0AAD9P2E3_RIDPI</name>
<dbReference type="Gene3D" id="1.20.58.60">
    <property type="match status" value="2"/>
</dbReference>
<keyword evidence="4" id="KW-0963">Cytoplasm</keyword>
<proteinExistence type="inferred from homology"/>
<evidence type="ECO:0000256" key="3">
    <source>
        <dbReference type="ARBA" id="ARBA00022467"/>
    </source>
</evidence>
<comment type="caution">
    <text evidence="9">The sequence shown here is derived from an EMBL/GenBank/DDBJ whole genome shotgun (WGS) entry which is preliminary data.</text>
</comment>
<evidence type="ECO:0000313" key="9">
    <source>
        <dbReference type="EMBL" id="KAK2186883.1"/>
    </source>
</evidence>
<dbReference type="Proteomes" id="UP001209878">
    <property type="component" value="Unassembled WGS sequence"/>
</dbReference>
<evidence type="ECO:0000256" key="2">
    <source>
        <dbReference type="ARBA" id="ARBA00006826"/>
    </source>
</evidence>
<keyword evidence="5" id="KW-0597">Phosphoprotein</keyword>
<keyword evidence="3" id="KW-0117">Actin capping</keyword>
<keyword evidence="6" id="KW-0677">Repeat</keyword>
<dbReference type="GO" id="GO:0003779">
    <property type="term" value="F:actin binding"/>
    <property type="evidence" value="ECO:0007669"/>
    <property type="project" value="UniProtKB-KW"/>
</dbReference>
<dbReference type="GO" id="GO:0005737">
    <property type="term" value="C:cytoplasm"/>
    <property type="evidence" value="ECO:0007669"/>
    <property type="project" value="UniProtKB-ARBA"/>
</dbReference>
<sequence length="222" mass="25257">MFSGVFWLTAEAPGGVTTPKEASRPALLAQEHYASREIQTRCEGVIERRDRVKTCAVQRRKKLIDSLNYQQFLANMHEVMGWITAKLTVASDESYRDPTNLQGKTQKHQAFEAELSANKRRIDLVHAEGSKLVETRHYASEDISDKLSSLDSCWQGLVEASREKTLRLQQAYQALLFYRQCDDVSAWIDDVEVQLSSEDHGKDVTSANILLKKHQLLEEDTC</sequence>
<keyword evidence="10" id="KW-1185">Reference proteome</keyword>
<dbReference type="Pfam" id="PF00435">
    <property type="entry name" value="Spectrin"/>
    <property type="match status" value="2"/>
</dbReference>
<dbReference type="CDD" id="cd00176">
    <property type="entry name" value="SPEC"/>
    <property type="match status" value="1"/>
</dbReference>
<dbReference type="GO" id="GO:0051693">
    <property type="term" value="P:actin filament capping"/>
    <property type="evidence" value="ECO:0007669"/>
    <property type="project" value="UniProtKB-KW"/>
</dbReference>
<evidence type="ECO:0000256" key="5">
    <source>
        <dbReference type="ARBA" id="ARBA00022553"/>
    </source>
</evidence>
<dbReference type="SMART" id="SM00150">
    <property type="entry name" value="SPEC"/>
    <property type="match status" value="1"/>
</dbReference>
<dbReference type="InterPro" id="IPR002017">
    <property type="entry name" value="Spectrin_repeat"/>
</dbReference>
<dbReference type="GO" id="GO:0005856">
    <property type="term" value="C:cytoskeleton"/>
    <property type="evidence" value="ECO:0007669"/>
    <property type="project" value="UniProtKB-SubCell"/>
</dbReference>
<comment type="similarity">
    <text evidence="2">Belongs to the spectrin family.</text>
</comment>
<evidence type="ECO:0000256" key="7">
    <source>
        <dbReference type="ARBA" id="ARBA00023203"/>
    </source>
</evidence>
<reference evidence="9" key="1">
    <citation type="journal article" date="2023" name="Mol. Biol. Evol.">
        <title>Third-Generation Sequencing Reveals the Adaptive Role of the Epigenome in Three Deep-Sea Polychaetes.</title>
        <authorList>
            <person name="Perez M."/>
            <person name="Aroh O."/>
            <person name="Sun Y."/>
            <person name="Lan Y."/>
            <person name="Juniper S.K."/>
            <person name="Young C.R."/>
            <person name="Angers B."/>
            <person name="Qian P.Y."/>
        </authorList>
    </citation>
    <scope>NUCLEOTIDE SEQUENCE</scope>
    <source>
        <strain evidence="9">R07B-5</strain>
    </source>
</reference>
<dbReference type="AlphaFoldDB" id="A0AAD9P2E3"/>
<evidence type="ECO:0000256" key="8">
    <source>
        <dbReference type="ARBA" id="ARBA00023212"/>
    </source>
</evidence>
<evidence type="ECO:0000256" key="6">
    <source>
        <dbReference type="ARBA" id="ARBA00022737"/>
    </source>
</evidence>
<protein>
    <submittedName>
        <fullName evidence="9">Uncharacterized protein</fullName>
    </submittedName>
</protein>
<dbReference type="InterPro" id="IPR018159">
    <property type="entry name" value="Spectrin/alpha-actinin"/>
</dbReference>
<comment type="subcellular location">
    <subcellularLocation>
        <location evidence="1">Cytoplasm</location>
        <location evidence="1">Cytoskeleton</location>
    </subcellularLocation>
</comment>
<organism evidence="9 10">
    <name type="scientific">Ridgeia piscesae</name>
    <name type="common">Tubeworm</name>
    <dbReference type="NCBI Taxonomy" id="27915"/>
    <lineage>
        <taxon>Eukaryota</taxon>
        <taxon>Metazoa</taxon>
        <taxon>Spiralia</taxon>
        <taxon>Lophotrochozoa</taxon>
        <taxon>Annelida</taxon>
        <taxon>Polychaeta</taxon>
        <taxon>Sedentaria</taxon>
        <taxon>Canalipalpata</taxon>
        <taxon>Sabellida</taxon>
        <taxon>Siboglinidae</taxon>
        <taxon>Ridgeia</taxon>
    </lineage>
</organism>
<dbReference type="FunFam" id="1.20.58.60:FF:000020">
    <property type="entry name" value="Spectrin alpha chain, non-erythrocytic 1"/>
    <property type="match status" value="1"/>
</dbReference>
<dbReference type="SUPFAM" id="SSF46966">
    <property type="entry name" value="Spectrin repeat"/>
    <property type="match status" value="2"/>
</dbReference>
<evidence type="ECO:0000256" key="4">
    <source>
        <dbReference type="ARBA" id="ARBA00022490"/>
    </source>
</evidence>
<keyword evidence="8" id="KW-0206">Cytoskeleton</keyword>
<evidence type="ECO:0000256" key="1">
    <source>
        <dbReference type="ARBA" id="ARBA00004245"/>
    </source>
</evidence>
<evidence type="ECO:0000313" key="10">
    <source>
        <dbReference type="Proteomes" id="UP001209878"/>
    </source>
</evidence>